<evidence type="ECO:0000256" key="1">
    <source>
        <dbReference type="ARBA" id="ARBA00006484"/>
    </source>
</evidence>
<dbReference type="SMART" id="SM00822">
    <property type="entry name" value="PKS_KR"/>
    <property type="match status" value="1"/>
</dbReference>
<reference evidence="5" key="1">
    <citation type="submission" date="2020-10" db="EMBL/GenBank/DDBJ databases">
        <title>Sequencing the genomes of 1000 actinobacteria strains.</title>
        <authorList>
            <person name="Klenk H.-P."/>
        </authorList>
    </citation>
    <scope>NUCLEOTIDE SEQUENCE</scope>
    <source>
        <strain evidence="5">DSM 45354</strain>
    </source>
</reference>
<sequence length="242" mass="25622">MELPYKSALVTGGARGLGAAITRRLTATGTAVWIADLRVDMLTELCDELETTGSIATPLPLDVRNADRVAEAVEGICDEAGSLDILINCAAIDVSKPIEHLTPDEVSQVITTNLVGPINLCLATYRRMIDHGSGHIVNILSTASLRTWPEAGPYAASKAGLRAFTHTLFQEARRDCIGVGVTGIVAGGSGSPAHLDRFPETDTWTTKHPDVVADTVMYALSVPPGSALPEVVVVPRTETSWP</sequence>
<evidence type="ECO:0000256" key="3">
    <source>
        <dbReference type="RuleBase" id="RU000363"/>
    </source>
</evidence>
<keyword evidence="6" id="KW-1185">Reference proteome</keyword>
<evidence type="ECO:0000313" key="5">
    <source>
        <dbReference type="EMBL" id="MBE1613094.1"/>
    </source>
</evidence>
<dbReference type="PANTHER" id="PTHR44196">
    <property type="entry name" value="DEHYDROGENASE/REDUCTASE SDR FAMILY MEMBER 7B"/>
    <property type="match status" value="1"/>
</dbReference>
<dbReference type="InterPro" id="IPR002347">
    <property type="entry name" value="SDR_fam"/>
</dbReference>
<dbReference type="InterPro" id="IPR036291">
    <property type="entry name" value="NAD(P)-bd_dom_sf"/>
</dbReference>
<dbReference type="RefSeq" id="WP_192756020.1">
    <property type="nucleotide sequence ID" value="NZ_BAABJL010000128.1"/>
</dbReference>
<gene>
    <name evidence="5" type="ORF">HEB94_009942</name>
</gene>
<dbReference type="SUPFAM" id="SSF51735">
    <property type="entry name" value="NAD(P)-binding Rossmann-fold domains"/>
    <property type="match status" value="1"/>
</dbReference>
<dbReference type="Gene3D" id="3.40.50.720">
    <property type="entry name" value="NAD(P)-binding Rossmann-like Domain"/>
    <property type="match status" value="1"/>
</dbReference>
<keyword evidence="2" id="KW-0560">Oxidoreductase</keyword>
<evidence type="ECO:0000313" key="6">
    <source>
        <dbReference type="Proteomes" id="UP000638648"/>
    </source>
</evidence>
<proteinExistence type="inferred from homology"/>
<feature type="domain" description="Ketoreductase" evidence="4">
    <location>
        <begin position="6"/>
        <end position="190"/>
    </location>
</feature>
<comment type="caution">
    <text evidence="5">The sequence shown here is derived from an EMBL/GenBank/DDBJ whole genome shotgun (WGS) entry which is preliminary data.</text>
</comment>
<dbReference type="PANTHER" id="PTHR44196:SF1">
    <property type="entry name" value="DEHYDROGENASE_REDUCTASE SDR FAMILY MEMBER 7B"/>
    <property type="match status" value="1"/>
</dbReference>
<dbReference type="AlphaFoldDB" id="A0A927N6K5"/>
<dbReference type="CDD" id="cd05233">
    <property type="entry name" value="SDR_c"/>
    <property type="match status" value="1"/>
</dbReference>
<accession>A0A927N6K5</accession>
<dbReference type="PRINTS" id="PR00081">
    <property type="entry name" value="GDHRDH"/>
</dbReference>
<dbReference type="GO" id="GO:0016491">
    <property type="term" value="F:oxidoreductase activity"/>
    <property type="evidence" value="ECO:0007669"/>
    <property type="project" value="UniProtKB-KW"/>
</dbReference>
<evidence type="ECO:0000256" key="2">
    <source>
        <dbReference type="ARBA" id="ARBA00023002"/>
    </source>
</evidence>
<name>A0A927N6K5_9ACTN</name>
<protein>
    <submittedName>
        <fullName evidence="5">NAD(P)-dependent dehydrogenase (Short-subunit alcohol dehydrogenase family)</fullName>
    </submittedName>
</protein>
<dbReference type="PRINTS" id="PR00080">
    <property type="entry name" value="SDRFAMILY"/>
</dbReference>
<evidence type="ECO:0000259" key="4">
    <source>
        <dbReference type="SMART" id="SM00822"/>
    </source>
</evidence>
<comment type="similarity">
    <text evidence="1 3">Belongs to the short-chain dehydrogenases/reductases (SDR) family.</text>
</comment>
<dbReference type="EMBL" id="JADBEM010000001">
    <property type="protein sequence ID" value="MBE1613094.1"/>
    <property type="molecule type" value="Genomic_DNA"/>
</dbReference>
<dbReference type="InterPro" id="IPR057326">
    <property type="entry name" value="KR_dom"/>
</dbReference>
<organism evidence="5 6">
    <name type="scientific">Actinopolymorpha pittospori</name>
    <dbReference type="NCBI Taxonomy" id="648752"/>
    <lineage>
        <taxon>Bacteria</taxon>
        <taxon>Bacillati</taxon>
        <taxon>Actinomycetota</taxon>
        <taxon>Actinomycetes</taxon>
        <taxon>Propionibacteriales</taxon>
        <taxon>Actinopolymorphaceae</taxon>
        <taxon>Actinopolymorpha</taxon>
    </lineage>
</organism>
<dbReference type="GO" id="GO:0016020">
    <property type="term" value="C:membrane"/>
    <property type="evidence" value="ECO:0007669"/>
    <property type="project" value="TreeGrafter"/>
</dbReference>
<dbReference type="Pfam" id="PF00106">
    <property type="entry name" value="adh_short"/>
    <property type="match status" value="1"/>
</dbReference>
<dbReference type="Proteomes" id="UP000638648">
    <property type="component" value="Unassembled WGS sequence"/>
</dbReference>